<comment type="caution">
    <text evidence="1">The sequence shown here is derived from an EMBL/GenBank/DDBJ whole genome shotgun (WGS) entry which is preliminary data.</text>
</comment>
<proteinExistence type="predicted"/>
<accession>A0A821P5X5</accession>
<dbReference type="EMBL" id="CAJOBZ010000005">
    <property type="protein sequence ID" value="CAF4798699.1"/>
    <property type="molecule type" value="Genomic_DNA"/>
</dbReference>
<reference evidence="1" key="1">
    <citation type="submission" date="2021-02" db="EMBL/GenBank/DDBJ databases">
        <authorList>
            <person name="Steward A R."/>
        </authorList>
    </citation>
    <scope>NUCLEOTIDE SEQUENCE</scope>
</reference>
<protein>
    <submittedName>
        <fullName evidence="1">Uncharacterized protein</fullName>
    </submittedName>
</protein>
<evidence type="ECO:0000313" key="2">
    <source>
        <dbReference type="Proteomes" id="UP000663880"/>
    </source>
</evidence>
<dbReference type="Proteomes" id="UP000663880">
    <property type="component" value="Unassembled WGS sequence"/>
</dbReference>
<dbReference type="AlphaFoldDB" id="A0A821P5X5"/>
<keyword evidence="2" id="KW-1185">Reference proteome</keyword>
<evidence type="ECO:0000313" key="1">
    <source>
        <dbReference type="EMBL" id="CAF4798699.1"/>
    </source>
</evidence>
<dbReference type="OrthoDB" id="10592742at2759"/>
<name>A0A821P5X5_9NEOP</name>
<gene>
    <name evidence="1" type="ORF">PMACD_LOCUS3318</name>
</gene>
<sequence length="212" mass="24181">MGLSTVAEKRRRLLATELNPSDAARRLLCGEGRHGGQNPRFSALIRTLPRLRAERKTNQEKQGHGTTDVRYFLMDLHLHRANSKVTGFDTLLRPNSYEQQCDNPVSILFETTGPDRLCPVLTQISRERFDGLGRGIANDNNGTFVNERSSVLNARLVIQHPRSEDHYLAWKVRGIQLAPPSSLTCYNQFSLSSRNHRLYKTNFLLTLQRLKL</sequence>
<organism evidence="1 2">
    <name type="scientific">Pieris macdunnoughi</name>
    <dbReference type="NCBI Taxonomy" id="345717"/>
    <lineage>
        <taxon>Eukaryota</taxon>
        <taxon>Metazoa</taxon>
        <taxon>Ecdysozoa</taxon>
        <taxon>Arthropoda</taxon>
        <taxon>Hexapoda</taxon>
        <taxon>Insecta</taxon>
        <taxon>Pterygota</taxon>
        <taxon>Neoptera</taxon>
        <taxon>Endopterygota</taxon>
        <taxon>Lepidoptera</taxon>
        <taxon>Glossata</taxon>
        <taxon>Ditrysia</taxon>
        <taxon>Papilionoidea</taxon>
        <taxon>Pieridae</taxon>
        <taxon>Pierinae</taxon>
        <taxon>Pieris</taxon>
    </lineage>
</organism>